<dbReference type="InterPro" id="IPR042557">
    <property type="entry name" value="SCO4226"/>
</dbReference>
<keyword evidence="2" id="KW-1185">Reference proteome</keyword>
<accession>A0A4R7TG40</accession>
<dbReference type="Gene3D" id="3.30.70.3090">
    <property type="entry name" value="ORF SCO4226, nickel-binding ferredoxin-like monomer"/>
    <property type="match status" value="1"/>
</dbReference>
<evidence type="ECO:0000313" key="1">
    <source>
        <dbReference type="EMBL" id="TDU91232.1"/>
    </source>
</evidence>
<organism evidence="1 2">
    <name type="scientific">Kribbella voronezhensis</name>
    <dbReference type="NCBI Taxonomy" id="2512212"/>
    <lineage>
        <taxon>Bacteria</taxon>
        <taxon>Bacillati</taxon>
        <taxon>Actinomycetota</taxon>
        <taxon>Actinomycetes</taxon>
        <taxon>Propionibacteriales</taxon>
        <taxon>Kribbellaceae</taxon>
        <taxon>Kribbella</taxon>
    </lineage>
</organism>
<proteinExistence type="predicted"/>
<name>A0A4R7TG40_9ACTN</name>
<sequence>MTRYLVERNFAEGLEIPTDDRGAKACLNVVDGNAQHGVTWVHSYVSPDHSTTYCVYDGPNPEAIRQAAETNGLPVTKITEVRVLDPYFYH</sequence>
<dbReference type="InterPro" id="IPR025336">
    <property type="entry name" value="SCO4226-like"/>
</dbReference>
<reference evidence="1 2" key="1">
    <citation type="submission" date="2019-03" db="EMBL/GenBank/DDBJ databases">
        <title>Genomic Encyclopedia of Type Strains, Phase III (KMG-III): the genomes of soil and plant-associated and newly described type strains.</title>
        <authorList>
            <person name="Whitman W."/>
        </authorList>
    </citation>
    <scope>NUCLEOTIDE SEQUENCE [LARGE SCALE GENOMIC DNA]</scope>
    <source>
        <strain evidence="1 2">VKM Ac-2575</strain>
    </source>
</reference>
<dbReference type="RefSeq" id="WP_112242548.1">
    <property type="nucleotide sequence ID" value="NZ_SOCE01000001.1"/>
</dbReference>
<dbReference type="EMBL" id="SOCE01000001">
    <property type="protein sequence ID" value="TDU91232.1"/>
    <property type="molecule type" value="Genomic_DNA"/>
</dbReference>
<gene>
    <name evidence="1" type="ORF">EV138_4834</name>
</gene>
<dbReference type="Proteomes" id="UP000295151">
    <property type="component" value="Unassembled WGS sequence"/>
</dbReference>
<comment type="caution">
    <text evidence="1">The sequence shown here is derived from an EMBL/GenBank/DDBJ whole genome shotgun (WGS) entry which is preliminary data.</text>
</comment>
<dbReference type="AlphaFoldDB" id="A0A4R7TG40"/>
<dbReference type="Pfam" id="PF14026">
    <property type="entry name" value="SCO4226-like"/>
    <property type="match status" value="1"/>
</dbReference>
<protein>
    <submittedName>
        <fullName evidence="1">Uncharacterized protein DUF4242</fullName>
    </submittedName>
</protein>
<dbReference type="OrthoDB" id="9800027at2"/>
<evidence type="ECO:0000313" key="2">
    <source>
        <dbReference type="Proteomes" id="UP000295151"/>
    </source>
</evidence>